<dbReference type="RefSeq" id="WP_271714324.1">
    <property type="nucleotide sequence ID" value="NZ_AP024169.1"/>
</dbReference>
<dbReference type="GO" id="GO:0008422">
    <property type="term" value="F:beta-glucosidase activity"/>
    <property type="evidence" value="ECO:0007669"/>
    <property type="project" value="TreeGrafter"/>
</dbReference>
<reference evidence="8 9" key="1">
    <citation type="submission" date="2020-11" db="EMBL/GenBank/DDBJ databases">
        <title>Draft genome sequencing of a Lachnospiraceae strain isolated from anoxic soil subjected to BSD treatment.</title>
        <authorList>
            <person name="Uek A."/>
            <person name="Tonouchi A."/>
        </authorList>
    </citation>
    <scope>NUCLEOTIDE SEQUENCE [LARGE SCALE GENOMIC DNA]</scope>
    <source>
        <strain evidence="8 9">TB5</strain>
    </source>
</reference>
<protein>
    <recommendedName>
        <fullName evidence="7">Glycoside hydrolase family 5 domain-containing protein</fullName>
    </recommendedName>
</protein>
<dbReference type="Proteomes" id="UP000595897">
    <property type="component" value="Chromosome"/>
</dbReference>
<dbReference type="GO" id="GO:0009986">
    <property type="term" value="C:cell surface"/>
    <property type="evidence" value="ECO:0007669"/>
    <property type="project" value="TreeGrafter"/>
</dbReference>
<keyword evidence="3" id="KW-0136">Cellulose degradation</keyword>
<sequence>MQYEKLINREGEQDITDFSKNNRYINAQKVSAYELPTSKDSQSTYTIISEMNYQNDWIQGKIDKTYISLNYYLQTEQNYYKALVNDNSYRMLIHKYNQDSTKGEYIDVGNGDIFYIDDSVEFITIAIYKYENRRIIENHAENMWKDIQNGLKFSLEKVINLNEHNMDKELLSGETNIESLSNSYNYRKGWFKSWGGAFENSEGSLCTRNFYKVDGKPYIFNTNDSRITLTITEYDANGKWLKYNAALKNGGIFIKQPTTSYIGLTIRSQKWGVDLYTLFENGLIIDLANEQYIGKTETINISNASFSNINNWKAGSYLYETGEFVITNNKICYDHFCQVGEEYYVVHLPGGYMKMSILELDQDGKVIYNNELQSGQKWKKRSNTDKIAITVYGNGKSFTIADYKNSITNYPTFGLEKYIRYTHNTLMKDITAGEYVNHINVGWNLGNSLDSKSANRNDPANLKQELNWGSPYITKDLIDYVAIKGFNTIRIPVTWYYNTSVDETGSIKVSDEWMNRVQDVVDYAIANNMYVILNAHHEQPIIYTGTDDTSMKQVLKNAKELWGQIAEHFKTYDEHLSFEAYNEVDNIERSWNYSDKAAAQMNELNQVFVDTVRGTGENNSRRILVIPTLLDGADSRFYSAFRMPIDYVSNKIAVQVHIYTKKFNQNINSDFSELKGFSDRIKAPIMIGEFGTTISYPLLDLRPEQASNFVARAAQYGIKSIWWDNGSDYKIIDRRDYLTSNMEMINALLEGSTGIGYIVEKEVVLNSPMQFVYLTPNIKTGELYNTYWGTMTTNIEGSGIPVQEGTTCSLSIKAVNGAASVWLQRLLFYDANGVLLQSGNEIQSKYYLKTIPEGAAFIRASFNSPTVNISLNDYKRYLDNGYIELSVCFFHSNDVKRIQLPITPYV</sequence>
<dbReference type="EMBL" id="AP024169">
    <property type="protein sequence ID" value="BCN29025.1"/>
    <property type="molecule type" value="Genomic_DNA"/>
</dbReference>
<evidence type="ECO:0000256" key="1">
    <source>
        <dbReference type="ARBA" id="ARBA00005641"/>
    </source>
</evidence>
<dbReference type="InterPro" id="IPR017853">
    <property type="entry name" value="GH"/>
</dbReference>
<dbReference type="InterPro" id="IPR050386">
    <property type="entry name" value="Glycosyl_hydrolase_5"/>
</dbReference>
<proteinExistence type="inferred from homology"/>
<evidence type="ECO:0000256" key="4">
    <source>
        <dbReference type="ARBA" id="ARBA00023277"/>
    </source>
</evidence>
<keyword evidence="2" id="KW-0378">Hydrolase</keyword>
<gene>
    <name evidence="8" type="ORF">bsdtb5_03200</name>
</gene>
<evidence type="ECO:0000259" key="7">
    <source>
        <dbReference type="Pfam" id="PF00150"/>
    </source>
</evidence>
<evidence type="ECO:0000256" key="3">
    <source>
        <dbReference type="ARBA" id="ARBA00023001"/>
    </source>
</evidence>
<dbReference type="InterPro" id="IPR001547">
    <property type="entry name" value="Glyco_hydro_5"/>
</dbReference>
<dbReference type="Gene3D" id="3.20.20.80">
    <property type="entry name" value="Glycosidases"/>
    <property type="match status" value="1"/>
</dbReference>
<keyword evidence="4" id="KW-0119">Carbohydrate metabolism</keyword>
<accession>A0A7R7EHV0</accession>
<dbReference type="PANTHER" id="PTHR31297:SF41">
    <property type="entry name" value="ENDOGLUCANASE, PUTATIVE (AFU_ORTHOLOGUE AFUA_5G01830)-RELATED"/>
    <property type="match status" value="1"/>
</dbReference>
<keyword evidence="5" id="KW-0326">Glycosidase</keyword>
<evidence type="ECO:0000256" key="6">
    <source>
        <dbReference type="ARBA" id="ARBA00023326"/>
    </source>
</evidence>
<dbReference type="GO" id="GO:0005576">
    <property type="term" value="C:extracellular region"/>
    <property type="evidence" value="ECO:0007669"/>
    <property type="project" value="TreeGrafter"/>
</dbReference>
<comment type="similarity">
    <text evidence="1">Belongs to the glycosyl hydrolase 5 (cellulase A) family.</text>
</comment>
<keyword evidence="9" id="KW-1185">Reference proteome</keyword>
<evidence type="ECO:0000313" key="9">
    <source>
        <dbReference type="Proteomes" id="UP000595897"/>
    </source>
</evidence>
<name>A0A7R7EHV0_9FIRM</name>
<evidence type="ECO:0000256" key="2">
    <source>
        <dbReference type="ARBA" id="ARBA00022801"/>
    </source>
</evidence>
<organism evidence="8 9">
    <name type="scientific">Anaeromicropila herbilytica</name>
    <dbReference type="NCBI Taxonomy" id="2785025"/>
    <lineage>
        <taxon>Bacteria</taxon>
        <taxon>Bacillati</taxon>
        <taxon>Bacillota</taxon>
        <taxon>Clostridia</taxon>
        <taxon>Lachnospirales</taxon>
        <taxon>Lachnospiraceae</taxon>
        <taxon>Anaeromicropila</taxon>
    </lineage>
</organism>
<feature type="domain" description="Glycoside hydrolase family 5" evidence="7">
    <location>
        <begin position="463"/>
        <end position="727"/>
    </location>
</feature>
<evidence type="ECO:0000256" key="5">
    <source>
        <dbReference type="ARBA" id="ARBA00023295"/>
    </source>
</evidence>
<dbReference type="KEGG" id="ahb:bsdtb5_03200"/>
<dbReference type="GO" id="GO:0030245">
    <property type="term" value="P:cellulose catabolic process"/>
    <property type="evidence" value="ECO:0007669"/>
    <property type="project" value="UniProtKB-KW"/>
</dbReference>
<dbReference type="PANTHER" id="PTHR31297">
    <property type="entry name" value="GLUCAN ENDO-1,6-BETA-GLUCOSIDASE B"/>
    <property type="match status" value="1"/>
</dbReference>
<dbReference type="AlphaFoldDB" id="A0A7R7EHV0"/>
<evidence type="ECO:0000313" key="8">
    <source>
        <dbReference type="EMBL" id="BCN29025.1"/>
    </source>
</evidence>
<dbReference type="Pfam" id="PF00150">
    <property type="entry name" value="Cellulase"/>
    <property type="match status" value="1"/>
</dbReference>
<dbReference type="SUPFAM" id="SSF51445">
    <property type="entry name" value="(Trans)glycosidases"/>
    <property type="match status" value="1"/>
</dbReference>
<keyword evidence="6" id="KW-0624">Polysaccharide degradation</keyword>